<proteinExistence type="predicted"/>
<protein>
    <submittedName>
        <fullName evidence="1">Uncharacterized protein</fullName>
    </submittedName>
</protein>
<comment type="caution">
    <text evidence="1">The sequence shown here is derived from an EMBL/GenBank/DDBJ whole genome shotgun (WGS) entry which is preliminary data.</text>
</comment>
<reference evidence="1 2" key="1">
    <citation type="submission" date="2024-11" db="EMBL/GenBank/DDBJ databases">
        <title>Adaptive evolution of stress response genes in parasites aligns with host niche diversity.</title>
        <authorList>
            <person name="Hahn C."/>
            <person name="Resl P."/>
        </authorList>
    </citation>
    <scope>NUCLEOTIDE SEQUENCE [LARGE SCALE GENOMIC DNA]</scope>
    <source>
        <strain evidence="1">EGGRZ-B1_66</strain>
        <tissue evidence="1">Body</tissue>
    </source>
</reference>
<dbReference type="Proteomes" id="UP001626550">
    <property type="component" value="Unassembled WGS sequence"/>
</dbReference>
<gene>
    <name evidence="1" type="ORF">Ciccas_012598</name>
</gene>
<dbReference type="EMBL" id="JBJKFK010004598">
    <property type="protein sequence ID" value="KAL3308863.1"/>
    <property type="molecule type" value="Genomic_DNA"/>
</dbReference>
<organism evidence="1 2">
    <name type="scientific">Cichlidogyrus casuarinus</name>
    <dbReference type="NCBI Taxonomy" id="1844966"/>
    <lineage>
        <taxon>Eukaryota</taxon>
        <taxon>Metazoa</taxon>
        <taxon>Spiralia</taxon>
        <taxon>Lophotrochozoa</taxon>
        <taxon>Platyhelminthes</taxon>
        <taxon>Monogenea</taxon>
        <taxon>Monopisthocotylea</taxon>
        <taxon>Dactylogyridea</taxon>
        <taxon>Ancyrocephalidae</taxon>
        <taxon>Cichlidogyrus</taxon>
    </lineage>
</organism>
<keyword evidence="2" id="KW-1185">Reference proteome</keyword>
<feature type="non-terminal residue" evidence="1">
    <location>
        <position position="83"/>
    </location>
</feature>
<evidence type="ECO:0000313" key="2">
    <source>
        <dbReference type="Proteomes" id="UP001626550"/>
    </source>
</evidence>
<sequence length="83" mass="9538">MRFREKLDQLAVQGLLDVQSEQVQNAMVNQAEDEWAKLSTKLDQYQQIAAAEVTANQIIFDCSDTEAWMLEKELSLVTYKEPT</sequence>
<dbReference type="AlphaFoldDB" id="A0ABD2PP53"/>
<name>A0ABD2PP53_9PLAT</name>
<accession>A0ABD2PP53</accession>
<evidence type="ECO:0000313" key="1">
    <source>
        <dbReference type="EMBL" id="KAL3308863.1"/>
    </source>
</evidence>